<comment type="caution">
    <text evidence="3">The sequence shown here is derived from an EMBL/GenBank/DDBJ whole genome shotgun (WGS) entry which is preliminary data.</text>
</comment>
<keyword evidence="1" id="KW-0472">Membrane</keyword>
<reference evidence="3 4" key="1">
    <citation type="submission" date="2020-07" db="EMBL/GenBank/DDBJ databases">
        <title>Genomic Encyclopedia of Type Strains, Phase IV (KMG-V): Genome sequencing to study the core and pangenomes of soil and plant-associated prokaryotes.</title>
        <authorList>
            <person name="Whitman W."/>
        </authorList>
    </citation>
    <scope>NUCLEOTIDE SEQUENCE [LARGE SCALE GENOMIC DNA]</scope>
    <source>
        <strain evidence="3 4">AN3</strain>
    </source>
</reference>
<dbReference type="EMBL" id="JACGXN010000001">
    <property type="protein sequence ID" value="MBA8876595.1"/>
    <property type="molecule type" value="Genomic_DNA"/>
</dbReference>
<organism evidence="3 4">
    <name type="scientific">Phyllobacterium myrsinacearum</name>
    <dbReference type="NCBI Taxonomy" id="28101"/>
    <lineage>
        <taxon>Bacteria</taxon>
        <taxon>Pseudomonadati</taxon>
        <taxon>Pseudomonadota</taxon>
        <taxon>Alphaproteobacteria</taxon>
        <taxon>Hyphomicrobiales</taxon>
        <taxon>Phyllobacteriaceae</taxon>
        <taxon>Phyllobacterium</taxon>
    </lineage>
</organism>
<accession>A0A839EE43</accession>
<dbReference type="Pfam" id="PF09835">
    <property type="entry name" value="DUF2062"/>
    <property type="match status" value="1"/>
</dbReference>
<protein>
    <recommendedName>
        <fullName evidence="2">DUF2062 domain-containing protein</fullName>
    </recommendedName>
</protein>
<dbReference type="RefSeq" id="WP_182547377.1">
    <property type="nucleotide sequence ID" value="NZ_JACGXN010000001.1"/>
</dbReference>
<evidence type="ECO:0000313" key="3">
    <source>
        <dbReference type="EMBL" id="MBA8876595.1"/>
    </source>
</evidence>
<proteinExistence type="predicted"/>
<keyword evidence="1" id="KW-0812">Transmembrane</keyword>
<dbReference type="PANTHER" id="PTHR40547:SF1">
    <property type="entry name" value="SLL0298 PROTEIN"/>
    <property type="match status" value="1"/>
</dbReference>
<sequence length="186" mass="20422">MLFKRRAKPGFRERMRTALWPRRSIGRSLRYFGKRVLRLRATPHAIAAGLAAGIFASFIPLLGVHIAVALAIAWVIGGNIAAAVLGTTLGNPVFLPFIWGATLEAGRFVLSGGPSDEPFPHHLAHMLRHLDFGQLWGPIIKPMLIGAVPLGLIAALVVYFPTRWIVASFQNRRKAGFRMEKVAEPS</sequence>
<feature type="transmembrane region" description="Helical" evidence="1">
    <location>
        <begin position="66"/>
        <end position="86"/>
    </location>
</feature>
<dbReference type="Proteomes" id="UP000549052">
    <property type="component" value="Unassembled WGS sequence"/>
</dbReference>
<feature type="domain" description="DUF2062" evidence="2">
    <location>
        <begin position="27"/>
        <end position="174"/>
    </location>
</feature>
<evidence type="ECO:0000259" key="2">
    <source>
        <dbReference type="Pfam" id="PF09835"/>
    </source>
</evidence>
<keyword evidence="4" id="KW-1185">Reference proteome</keyword>
<feature type="transmembrane region" description="Helical" evidence="1">
    <location>
        <begin position="143"/>
        <end position="166"/>
    </location>
</feature>
<evidence type="ECO:0000313" key="4">
    <source>
        <dbReference type="Proteomes" id="UP000549052"/>
    </source>
</evidence>
<gene>
    <name evidence="3" type="ORF">FHW16_000277</name>
</gene>
<keyword evidence="1" id="KW-1133">Transmembrane helix</keyword>
<dbReference type="PANTHER" id="PTHR40547">
    <property type="entry name" value="SLL0298 PROTEIN"/>
    <property type="match status" value="1"/>
</dbReference>
<evidence type="ECO:0000256" key="1">
    <source>
        <dbReference type="SAM" id="Phobius"/>
    </source>
</evidence>
<feature type="transmembrane region" description="Helical" evidence="1">
    <location>
        <begin position="93"/>
        <end position="110"/>
    </location>
</feature>
<dbReference type="AlphaFoldDB" id="A0A839EE43"/>
<dbReference type="InterPro" id="IPR018639">
    <property type="entry name" value="DUF2062"/>
</dbReference>
<name>A0A839EE43_9HYPH</name>